<sequence length="294" mass="32163">RDTAGFSSILHSEPIHLTHSSVIQDIGVASVSVGGSVTLQCYYNSTQVASHYSWYRQRLGGSPTVLSTIYKFDTPSKMVSLEKHPRFAVQRQEGQNHLHITNVQPQDMALYFCGSSHNNIVEFGEGIFLNSISKHVTQEPTLALAVPGSSVTLNCSVRPGTCTEDHSVYWLKQGSELGLLHTHGSRCKPHGPKSGAQSCRYHLQKHSVSKGDAGTYYCAVASCGEVLFGNGTVLQVSDPNDVHIVVLVWLSIVRTGVLLLLISMSVKKTNKKVKKTTKQTKTKKQNLMSQGQVE</sequence>
<keyword evidence="9" id="KW-1133">Transmembrane helix</keyword>
<accession>A0A3B4AIJ9</accession>
<dbReference type="Pfam" id="PF07686">
    <property type="entry name" value="V-set"/>
    <property type="match status" value="2"/>
</dbReference>
<dbReference type="Ensembl" id="ENSPMGT00000018067.1">
    <property type="protein sequence ID" value="ENSPMGP00000016923.1"/>
    <property type="gene ID" value="ENSPMGG00000013869.1"/>
</dbReference>
<dbReference type="STRING" id="409849.ENSPMGP00000016923"/>
<dbReference type="SMART" id="SM00409">
    <property type="entry name" value="IG"/>
    <property type="match status" value="2"/>
</dbReference>
<evidence type="ECO:0000256" key="9">
    <source>
        <dbReference type="SAM" id="Phobius"/>
    </source>
</evidence>
<evidence type="ECO:0000256" key="5">
    <source>
        <dbReference type="ARBA" id="ARBA00023136"/>
    </source>
</evidence>
<keyword evidence="9" id="KW-0812">Transmembrane</keyword>
<dbReference type="GO" id="GO:0005886">
    <property type="term" value="C:plasma membrane"/>
    <property type="evidence" value="ECO:0007669"/>
    <property type="project" value="UniProtKB-SubCell"/>
</dbReference>
<keyword evidence="3" id="KW-0732">Signal</keyword>
<dbReference type="InterPro" id="IPR003599">
    <property type="entry name" value="Ig_sub"/>
</dbReference>
<evidence type="ECO:0000256" key="2">
    <source>
        <dbReference type="ARBA" id="ARBA00022475"/>
    </source>
</evidence>
<feature type="transmembrane region" description="Helical" evidence="9">
    <location>
        <begin position="242"/>
        <end position="262"/>
    </location>
</feature>
<comment type="subcellular location">
    <subcellularLocation>
        <location evidence="1">Cell membrane</location>
    </subcellularLocation>
</comment>
<dbReference type="PROSITE" id="PS50835">
    <property type="entry name" value="IG_LIKE"/>
    <property type="match status" value="2"/>
</dbReference>
<name>A0A3B4AIJ9_9GOBI</name>
<feature type="domain" description="Ig-like" evidence="10">
    <location>
        <begin position="134"/>
        <end position="237"/>
    </location>
</feature>
<feature type="compositionally biased region" description="Basic residues" evidence="8">
    <location>
        <begin position="271"/>
        <end position="284"/>
    </location>
</feature>
<feature type="region of interest" description="Disordered" evidence="8">
    <location>
        <begin position="271"/>
        <end position="294"/>
    </location>
</feature>
<proteinExistence type="predicted"/>
<dbReference type="InterPro" id="IPR036179">
    <property type="entry name" value="Ig-like_dom_sf"/>
</dbReference>
<evidence type="ECO:0000256" key="1">
    <source>
        <dbReference type="ARBA" id="ARBA00004236"/>
    </source>
</evidence>
<evidence type="ECO:0000256" key="7">
    <source>
        <dbReference type="ARBA" id="ARBA00023180"/>
    </source>
</evidence>
<evidence type="ECO:0000259" key="10">
    <source>
        <dbReference type="PROSITE" id="PS50835"/>
    </source>
</evidence>
<keyword evidence="6" id="KW-1015">Disulfide bond</keyword>
<evidence type="ECO:0000256" key="3">
    <source>
        <dbReference type="ARBA" id="ARBA00022729"/>
    </source>
</evidence>
<evidence type="ECO:0000256" key="4">
    <source>
        <dbReference type="ARBA" id="ARBA00022859"/>
    </source>
</evidence>
<dbReference type="PANTHER" id="PTHR19433:SF127">
    <property type="entry name" value="NITR9"/>
    <property type="match status" value="1"/>
</dbReference>
<dbReference type="GO" id="GO:0002376">
    <property type="term" value="P:immune system process"/>
    <property type="evidence" value="ECO:0007669"/>
    <property type="project" value="UniProtKB-KW"/>
</dbReference>
<evidence type="ECO:0000313" key="11">
    <source>
        <dbReference type="Ensembl" id="ENSPMGP00000016923.1"/>
    </source>
</evidence>
<evidence type="ECO:0000313" key="12">
    <source>
        <dbReference type="Proteomes" id="UP000261520"/>
    </source>
</evidence>
<protein>
    <recommendedName>
        <fullName evidence="10">Ig-like domain-containing protein</fullName>
    </recommendedName>
</protein>
<dbReference type="GO" id="GO:0009617">
    <property type="term" value="P:response to bacterium"/>
    <property type="evidence" value="ECO:0007669"/>
    <property type="project" value="TreeGrafter"/>
</dbReference>
<feature type="domain" description="Ig-like" evidence="10">
    <location>
        <begin position="14"/>
        <end position="119"/>
    </location>
</feature>
<dbReference type="Proteomes" id="UP000261520">
    <property type="component" value="Unplaced"/>
</dbReference>
<dbReference type="InterPro" id="IPR013106">
    <property type="entry name" value="Ig_V-set"/>
</dbReference>
<keyword evidence="4" id="KW-0391">Immunity</keyword>
<dbReference type="AlphaFoldDB" id="A0A3B4AIJ9"/>
<reference evidence="11" key="1">
    <citation type="submission" date="2025-08" db="UniProtKB">
        <authorList>
            <consortium name="Ensembl"/>
        </authorList>
    </citation>
    <scope>IDENTIFICATION</scope>
</reference>
<keyword evidence="2" id="KW-1003">Cell membrane</keyword>
<reference evidence="11" key="2">
    <citation type="submission" date="2025-09" db="UniProtKB">
        <authorList>
            <consortium name="Ensembl"/>
        </authorList>
    </citation>
    <scope>IDENTIFICATION</scope>
</reference>
<dbReference type="InterPro" id="IPR007110">
    <property type="entry name" value="Ig-like_dom"/>
</dbReference>
<dbReference type="Gene3D" id="2.60.40.10">
    <property type="entry name" value="Immunoglobulins"/>
    <property type="match status" value="2"/>
</dbReference>
<dbReference type="PANTHER" id="PTHR19433">
    <property type="entry name" value="T-CELL RECEPTOR ALPHA CHAIN V REGION-RELATED"/>
    <property type="match status" value="1"/>
</dbReference>
<organism evidence="11 12">
    <name type="scientific">Periophthalmus magnuspinnatus</name>
    <dbReference type="NCBI Taxonomy" id="409849"/>
    <lineage>
        <taxon>Eukaryota</taxon>
        <taxon>Metazoa</taxon>
        <taxon>Chordata</taxon>
        <taxon>Craniata</taxon>
        <taxon>Vertebrata</taxon>
        <taxon>Euteleostomi</taxon>
        <taxon>Actinopterygii</taxon>
        <taxon>Neopterygii</taxon>
        <taxon>Teleostei</taxon>
        <taxon>Neoteleostei</taxon>
        <taxon>Acanthomorphata</taxon>
        <taxon>Gobiaria</taxon>
        <taxon>Gobiiformes</taxon>
        <taxon>Gobioidei</taxon>
        <taxon>Gobiidae</taxon>
        <taxon>Oxudercinae</taxon>
        <taxon>Periophthalmus</taxon>
    </lineage>
</organism>
<dbReference type="CDD" id="cd00099">
    <property type="entry name" value="IgV"/>
    <property type="match status" value="1"/>
</dbReference>
<dbReference type="InterPro" id="IPR013783">
    <property type="entry name" value="Ig-like_fold"/>
</dbReference>
<keyword evidence="5 9" id="KW-0472">Membrane</keyword>
<evidence type="ECO:0000256" key="8">
    <source>
        <dbReference type="SAM" id="MobiDB-lite"/>
    </source>
</evidence>
<dbReference type="SUPFAM" id="SSF48726">
    <property type="entry name" value="Immunoglobulin"/>
    <property type="match status" value="2"/>
</dbReference>
<dbReference type="SMART" id="SM00406">
    <property type="entry name" value="IGv"/>
    <property type="match status" value="2"/>
</dbReference>
<dbReference type="InterPro" id="IPR052051">
    <property type="entry name" value="TCR_complex_component"/>
</dbReference>
<keyword evidence="7" id="KW-0325">Glycoprotein</keyword>
<evidence type="ECO:0000256" key="6">
    <source>
        <dbReference type="ARBA" id="ARBA00023157"/>
    </source>
</evidence>
<keyword evidence="12" id="KW-1185">Reference proteome</keyword>